<dbReference type="RefSeq" id="WP_236134623.1">
    <property type="nucleotide sequence ID" value="NZ_JAKGTH010000010.1"/>
</dbReference>
<dbReference type="SUPFAM" id="SSF55961">
    <property type="entry name" value="Bet v1-like"/>
    <property type="match status" value="1"/>
</dbReference>
<protein>
    <submittedName>
        <fullName evidence="1">SRPBCC family protein</fullName>
    </submittedName>
</protein>
<reference evidence="1" key="1">
    <citation type="submission" date="2022-01" db="EMBL/GenBank/DDBJ databases">
        <title>Gillisia lutea sp. nov., isolated from marine plastic residues from the Malvarosa beach (Valencia, Spain).</title>
        <authorList>
            <person name="Vidal-Verdu A."/>
            <person name="Molina-Menor E."/>
            <person name="Satari L."/>
            <person name="Pascual J."/>
            <person name="Pereto J."/>
            <person name="Porcar M."/>
        </authorList>
    </citation>
    <scope>NUCLEOTIDE SEQUENCE</scope>
    <source>
        <strain evidence="1">M10.2A</strain>
    </source>
</reference>
<sequence length="150" mass="17561">MNYSKEIIIHAPREEVVAKLKNPKNFKHWQKGFISYKHITGIQGKPDARSRLKYKMGNRKIEMIETIIKENSPNELHLSYDAQGVFNIQKNYFEVESENATLWISYNDFEFSGFMKILGTLMPGIFKKQSLKYMQDFKAFVENGTSILNK</sequence>
<comment type="caution">
    <text evidence="1">The sequence shown here is derived from an EMBL/GenBank/DDBJ whole genome shotgun (WGS) entry which is preliminary data.</text>
</comment>
<proteinExistence type="predicted"/>
<evidence type="ECO:0000313" key="1">
    <source>
        <dbReference type="EMBL" id="MCF4102483.1"/>
    </source>
</evidence>
<accession>A0ABS9ELW1</accession>
<dbReference type="EMBL" id="JAKGTH010000010">
    <property type="protein sequence ID" value="MCF4102483.1"/>
    <property type="molecule type" value="Genomic_DNA"/>
</dbReference>
<organism evidence="1 2">
    <name type="scientific">Gillisia lutea</name>
    <dbReference type="NCBI Taxonomy" id="2909668"/>
    <lineage>
        <taxon>Bacteria</taxon>
        <taxon>Pseudomonadati</taxon>
        <taxon>Bacteroidota</taxon>
        <taxon>Flavobacteriia</taxon>
        <taxon>Flavobacteriales</taxon>
        <taxon>Flavobacteriaceae</taxon>
        <taxon>Gillisia</taxon>
    </lineage>
</organism>
<dbReference type="Gene3D" id="3.30.530.20">
    <property type="match status" value="1"/>
</dbReference>
<keyword evidence="2" id="KW-1185">Reference proteome</keyword>
<dbReference type="Proteomes" id="UP001179363">
    <property type="component" value="Unassembled WGS sequence"/>
</dbReference>
<evidence type="ECO:0000313" key="2">
    <source>
        <dbReference type="Proteomes" id="UP001179363"/>
    </source>
</evidence>
<gene>
    <name evidence="1" type="ORF">L1I30_12460</name>
</gene>
<dbReference type="InterPro" id="IPR023393">
    <property type="entry name" value="START-like_dom_sf"/>
</dbReference>
<name>A0ABS9ELW1_9FLAO</name>